<dbReference type="AlphaFoldDB" id="A0A8J7WLU6"/>
<dbReference type="Gene3D" id="3.60.40.10">
    <property type="entry name" value="PPM-type phosphatase domain"/>
    <property type="match status" value="1"/>
</dbReference>
<dbReference type="Pfam" id="PF13672">
    <property type="entry name" value="PP2C_2"/>
    <property type="match status" value="1"/>
</dbReference>
<comment type="catalytic activity">
    <reaction evidence="7">
        <text>O-phospho-L-seryl-[protein] + H2O = L-seryl-[protein] + phosphate</text>
        <dbReference type="Rhea" id="RHEA:20629"/>
        <dbReference type="Rhea" id="RHEA-COMP:9863"/>
        <dbReference type="Rhea" id="RHEA-COMP:11604"/>
        <dbReference type="ChEBI" id="CHEBI:15377"/>
        <dbReference type="ChEBI" id="CHEBI:29999"/>
        <dbReference type="ChEBI" id="CHEBI:43474"/>
        <dbReference type="ChEBI" id="CHEBI:83421"/>
        <dbReference type="EC" id="3.1.3.16"/>
    </reaction>
</comment>
<organism evidence="15 16">
    <name type="scientific">Actinocrinis puniceicyclus</name>
    <dbReference type="NCBI Taxonomy" id="977794"/>
    <lineage>
        <taxon>Bacteria</taxon>
        <taxon>Bacillati</taxon>
        <taxon>Actinomycetota</taxon>
        <taxon>Actinomycetes</taxon>
        <taxon>Catenulisporales</taxon>
        <taxon>Actinospicaceae</taxon>
        <taxon>Actinocrinis</taxon>
    </lineage>
</organism>
<dbReference type="SMART" id="SM00331">
    <property type="entry name" value="PP2C_SIG"/>
    <property type="match status" value="1"/>
</dbReference>
<keyword evidence="4" id="KW-0378">Hydrolase</keyword>
<dbReference type="RefSeq" id="WP_211464355.1">
    <property type="nucleotide sequence ID" value="NZ_JAGSXH010000007.1"/>
</dbReference>
<evidence type="ECO:0000256" key="6">
    <source>
        <dbReference type="ARBA" id="ARBA00023211"/>
    </source>
</evidence>
<dbReference type="SMART" id="SM00332">
    <property type="entry name" value="PP2Cc"/>
    <property type="match status" value="1"/>
</dbReference>
<dbReference type="FunFam" id="3.60.40.10:FF:000002">
    <property type="entry name" value="Serine/threonine phosphatase stp"/>
    <property type="match status" value="1"/>
</dbReference>
<comment type="cofactor">
    <cofactor evidence="1">
        <name>Mn(2+)</name>
        <dbReference type="ChEBI" id="CHEBI:29035"/>
    </cofactor>
</comment>
<evidence type="ECO:0000256" key="4">
    <source>
        <dbReference type="ARBA" id="ARBA00022801"/>
    </source>
</evidence>
<feature type="compositionally biased region" description="Pro residues" evidence="12">
    <location>
        <begin position="495"/>
        <end position="505"/>
    </location>
</feature>
<evidence type="ECO:0000256" key="5">
    <source>
        <dbReference type="ARBA" id="ARBA00022912"/>
    </source>
</evidence>
<keyword evidence="13" id="KW-0472">Membrane</keyword>
<dbReference type="SUPFAM" id="SSF81606">
    <property type="entry name" value="PP2C-like"/>
    <property type="match status" value="1"/>
</dbReference>
<feature type="region of interest" description="Disordered" evidence="12">
    <location>
        <begin position="294"/>
        <end position="340"/>
    </location>
</feature>
<evidence type="ECO:0000256" key="1">
    <source>
        <dbReference type="ARBA" id="ARBA00001936"/>
    </source>
</evidence>
<keyword evidence="3" id="KW-0479">Metal-binding</keyword>
<evidence type="ECO:0000256" key="11">
    <source>
        <dbReference type="ARBA" id="ARBA00079123"/>
    </source>
</evidence>
<evidence type="ECO:0000313" key="15">
    <source>
        <dbReference type="EMBL" id="MBS2962072.1"/>
    </source>
</evidence>
<name>A0A8J7WLU6_9ACTN</name>
<dbReference type="PROSITE" id="PS51746">
    <property type="entry name" value="PPM_2"/>
    <property type="match status" value="1"/>
</dbReference>
<dbReference type="EMBL" id="JAGSXH010000007">
    <property type="protein sequence ID" value="MBS2962072.1"/>
    <property type="molecule type" value="Genomic_DNA"/>
</dbReference>
<gene>
    <name evidence="15" type="ORF">KGA66_03365</name>
</gene>
<reference evidence="15" key="1">
    <citation type="submission" date="2021-04" db="EMBL/GenBank/DDBJ databases">
        <title>Genome based classification of Actinospica acidithermotolerans sp. nov., an actinobacterium isolated from an Indonesian hot spring.</title>
        <authorList>
            <person name="Kusuma A.B."/>
            <person name="Putra K.E."/>
            <person name="Nafisah S."/>
            <person name="Loh J."/>
            <person name="Nouioui I."/>
            <person name="Goodfellow M."/>
        </authorList>
    </citation>
    <scope>NUCLEOTIDE SEQUENCE</scope>
    <source>
        <strain evidence="15">DSM 45618</strain>
    </source>
</reference>
<comment type="catalytic activity">
    <reaction evidence="8">
        <text>O-phospho-L-threonyl-[protein] + H2O = L-threonyl-[protein] + phosphate</text>
        <dbReference type="Rhea" id="RHEA:47004"/>
        <dbReference type="Rhea" id="RHEA-COMP:11060"/>
        <dbReference type="Rhea" id="RHEA-COMP:11605"/>
        <dbReference type="ChEBI" id="CHEBI:15377"/>
        <dbReference type="ChEBI" id="CHEBI:30013"/>
        <dbReference type="ChEBI" id="CHEBI:43474"/>
        <dbReference type="ChEBI" id="CHEBI:61977"/>
        <dbReference type="EC" id="3.1.3.16"/>
    </reaction>
</comment>
<evidence type="ECO:0000256" key="10">
    <source>
        <dbReference type="ARBA" id="ARBA00077741"/>
    </source>
</evidence>
<keyword evidence="13" id="KW-0812">Transmembrane</keyword>
<protein>
    <recommendedName>
        <fullName evidence="9">Serine/threonine protein phosphatase PstP</fullName>
        <ecNumber evidence="2">3.1.3.16</ecNumber>
    </recommendedName>
    <alternativeName>
        <fullName evidence="11">Mycobacterial Ser/Thr phosphatase</fullName>
    </alternativeName>
    <alternativeName>
        <fullName evidence="10">PP2C-family Ser/Thr phosphatase</fullName>
    </alternativeName>
</protein>
<evidence type="ECO:0000256" key="12">
    <source>
        <dbReference type="SAM" id="MobiDB-lite"/>
    </source>
</evidence>
<keyword evidence="6" id="KW-0464">Manganese</keyword>
<evidence type="ECO:0000313" key="16">
    <source>
        <dbReference type="Proteomes" id="UP000677913"/>
    </source>
</evidence>
<evidence type="ECO:0000256" key="8">
    <source>
        <dbReference type="ARBA" id="ARBA00048336"/>
    </source>
</evidence>
<evidence type="ECO:0000256" key="9">
    <source>
        <dbReference type="ARBA" id="ARBA00071184"/>
    </source>
</evidence>
<feature type="compositionally biased region" description="Polar residues" evidence="12">
    <location>
        <begin position="478"/>
        <end position="492"/>
    </location>
</feature>
<evidence type="ECO:0000256" key="13">
    <source>
        <dbReference type="SAM" id="Phobius"/>
    </source>
</evidence>
<dbReference type="PANTHER" id="PTHR47992">
    <property type="entry name" value="PROTEIN PHOSPHATASE"/>
    <property type="match status" value="1"/>
</dbReference>
<evidence type="ECO:0000259" key="14">
    <source>
        <dbReference type="PROSITE" id="PS51746"/>
    </source>
</evidence>
<keyword evidence="5" id="KW-0904">Protein phosphatase</keyword>
<dbReference type="InterPro" id="IPR036457">
    <property type="entry name" value="PPM-type-like_dom_sf"/>
</dbReference>
<feature type="domain" description="PPM-type phosphatase" evidence="14">
    <location>
        <begin position="6"/>
        <end position="241"/>
    </location>
</feature>
<proteinExistence type="predicted"/>
<keyword evidence="13" id="KW-1133">Transmembrane helix</keyword>
<evidence type="ECO:0000256" key="3">
    <source>
        <dbReference type="ARBA" id="ARBA00022723"/>
    </source>
</evidence>
<comment type="caution">
    <text evidence="15">The sequence shown here is derived from an EMBL/GenBank/DDBJ whole genome shotgun (WGS) entry which is preliminary data.</text>
</comment>
<feature type="transmembrane region" description="Helical" evidence="13">
    <location>
        <begin position="348"/>
        <end position="368"/>
    </location>
</feature>
<dbReference type="EC" id="3.1.3.16" evidence="2"/>
<dbReference type="GO" id="GO:0004722">
    <property type="term" value="F:protein serine/threonine phosphatase activity"/>
    <property type="evidence" value="ECO:0007669"/>
    <property type="project" value="UniProtKB-EC"/>
</dbReference>
<feature type="region of interest" description="Disordered" evidence="12">
    <location>
        <begin position="457"/>
        <end position="533"/>
    </location>
</feature>
<evidence type="ECO:0000256" key="2">
    <source>
        <dbReference type="ARBA" id="ARBA00013081"/>
    </source>
</evidence>
<dbReference type="CDD" id="cd00143">
    <property type="entry name" value="PP2Cc"/>
    <property type="match status" value="1"/>
</dbReference>
<dbReference type="GO" id="GO:0046872">
    <property type="term" value="F:metal ion binding"/>
    <property type="evidence" value="ECO:0007669"/>
    <property type="project" value="UniProtKB-KW"/>
</dbReference>
<feature type="compositionally biased region" description="Low complexity" evidence="12">
    <location>
        <begin position="459"/>
        <end position="477"/>
    </location>
</feature>
<dbReference type="Proteomes" id="UP000677913">
    <property type="component" value="Unassembled WGS sequence"/>
</dbReference>
<dbReference type="InterPro" id="IPR001932">
    <property type="entry name" value="PPM-type_phosphatase-like_dom"/>
</dbReference>
<accession>A0A8J7WLU6</accession>
<dbReference type="InterPro" id="IPR015655">
    <property type="entry name" value="PP2C"/>
</dbReference>
<keyword evidence="16" id="KW-1185">Reference proteome</keyword>
<sequence length="533" mass="55121">MSLSLRYAARSHVGLIRDGNEDSGYAGPRLLVVADGMGGQAAGELASSVVVQTIAQLDTPALPQPPGDPMRALAERIDEAHERLHTIITENPQLEGMGTTLTTFLFSEQSVAFAHIGDSRAYRVRGGRLEQLTADHTWVQRLVEEGRISEEEAGHHPQRSLLMRALDGRGQVADADILMADVQAGDRLMLCSDGLSSFVSFDTLESTLAGYADPHQAAESLIQLALRAGGPDNVTCIVADVFDPSTGGPGSSANAQTQYIEMPVTVGAAAEHPGGAGLPSFGALPAQAAMPGTNTAGNTDEIPVDTPAGRAARLRRHERREKSADDTEGPQVGDWAPDPKNRRWVKPAVALAAIVVVLGGLGGGAYYWTQQQYYVASDNGHVAIYKGVNASVAGFRLSHVYSTTPQVAVSTLPMASQERVRDTITATSLSDAQSIVNTLSVLGQDCTALTTAPGASLNPSVTASVSPSAVSTRPSASGSTGTRPSASASKQAMVTPPPLMAPSPSPSASIAESNQLSAQCPGASGDSGGGGSS</sequence>
<evidence type="ECO:0000256" key="7">
    <source>
        <dbReference type="ARBA" id="ARBA00047761"/>
    </source>
</evidence>